<evidence type="ECO:0000313" key="9">
    <source>
        <dbReference type="Proteomes" id="UP000586918"/>
    </source>
</evidence>
<keyword evidence="4 7" id="KW-1133">Transmembrane helix</keyword>
<reference evidence="8 9" key="1">
    <citation type="submission" date="2020-04" db="EMBL/GenBank/DDBJ databases">
        <authorList>
            <person name="Klaysubun C."/>
            <person name="Duangmal K."/>
            <person name="Lipun K."/>
        </authorList>
    </citation>
    <scope>NUCLEOTIDE SEQUENCE [LARGE SCALE GENOMIC DNA]</scope>
    <source>
        <strain evidence="8 9">DSM 45300</strain>
    </source>
</reference>
<dbReference type="InterPro" id="IPR050833">
    <property type="entry name" value="Poly_Biosynth_Transport"/>
</dbReference>
<protein>
    <recommendedName>
        <fullName evidence="10">O-antigen/teichoic acid export membrane protein</fullName>
    </recommendedName>
</protein>
<feature type="transmembrane region" description="Helical" evidence="7">
    <location>
        <begin position="303"/>
        <end position="327"/>
    </location>
</feature>
<evidence type="ECO:0000256" key="1">
    <source>
        <dbReference type="ARBA" id="ARBA00004651"/>
    </source>
</evidence>
<feature type="transmembrane region" description="Helical" evidence="7">
    <location>
        <begin position="95"/>
        <end position="116"/>
    </location>
</feature>
<feature type="transmembrane region" description="Helical" evidence="7">
    <location>
        <begin position="171"/>
        <end position="191"/>
    </location>
</feature>
<keyword evidence="5 7" id="KW-0472">Membrane</keyword>
<evidence type="ECO:0000313" key="8">
    <source>
        <dbReference type="EMBL" id="NMH90138.1"/>
    </source>
</evidence>
<keyword evidence="3 7" id="KW-0812">Transmembrane</keyword>
<proteinExistence type="predicted"/>
<evidence type="ECO:0000256" key="5">
    <source>
        <dbReference type="ARBA" id="ARBA00023136"/>
    </source>
</evidence>
<feature type="transmembrane region" description="Helical" evidence="7">
    <location>
        <begin position="270"/>
        <end position="291"/>
    </location>
</feature>
<evidence type="ECO:0000256" key="2">
    <source>
        <dbReference type="ARBA" id="ARBA00022475"/>
    </source>
</evidence>
<feature type="transmembrane region" description="Helical" evidence="7">
    <location>
        <begin position="233"/>
        <end position="250"/>
    </location>
</feature>
<evidence type="ECO:0008006" key="10">
    <source>
        <dbReference type="Google" id="ProtNLM"/>
    </source>
</evidence>
<feature type="transmembrane region" description="Helical" evidence="7">
    <location>
        <begin position="384"/>
        <end position="403"/>
    </location>
</feature>
<dbReference type="RefSeq" id="WP_169409621.1">
    <property type="nucleotide sequence ID" value="NZ_JAAXKZ010000001.1"/>
</dbReference>
<keyword evidence="9" id="KW-1185">Reference proteome</keyword>
<dbReference type="PANTHER" id="PTHR30250">
    <property type="entry name" value="PST FAMILY PREDICTED COLANIC ACID TRANSPORTER"/>
    <property type="match status" value="1"/>
</dbReference>
<name>A0A848DBW9_9PSEU</name>
<feature type="transmembrane region" description="Helical" evidence="7">
    <location>
        <begin position="415"/>
        <end position="433"/>
    </location>
</feature>
<feature type="transmembrane region" description="Helical" evidence="7">
    <location>
        <begin position="348"/>
        <end position="372"/>
    </location>
</feature>
<feature type="transmembrane region" description="Helical" evidence="7">
    <location>
        <begin position="203"/>
        <end position="227"/>
    </location>
</feature>
<dbReference type="GO" id="GO:0005886">
    <property type="term" value="C:plasma membrane"/>
    <property type="evidence" value="ECO:0007669"/>
    <property type="project" value="UniProtKB-SubCell"/>
</dbReference>
<evidence type="ECO:0000256" key="3">
    <source>
        <dbReference type="ARBA" id="ARBA00022692"/>
    </source>
</evidence>
<feature type="transmembrane region" description="Helical" evidence="7">
    <location>
        <begin position="439"/>
        <end position="459"/>
    </location>
</feature>
<comment type="caution">
    <text evidence="8">The sequence shown here is derived from an EMBL/GenBank/DDBJ whole genome shotgun (WGS) entry which is preliminary data.</text>
</comment>
<organism evidence="8 9">
    <name type="scientific">Pseudonocardia bannensis</name>
    <dbReference type="NCBI Taxonomy" id="630973"/>
    <lineage>
        <taxon>Bacteria</taxon>
        <taxon>Bacillati</taxon>
        <taxon>Actinomycetota</taxon>
        <taxon>Actinomycetes</taxon>
        <taxon>Pseudonocardiales</taxon>
        <taxon>Pseudonocardiaceae</taxon>
        <taxon>Pseudonocardia</taxon>
    </lineage>
</organism>
<dbReference type="Proteomes" id="UP000586918">
    <property type="component" value="Unassembled WGS sequence"/>
</dbReference>
<evidence type="ECO:0000256" key="6">
    <source>
        <dbReference type="SAM" id="MobiDB-lite"/>
    </source>
</evidence>
<feature type="transmembrane region" description="Helical" evidence="7">
    <location>
        <begin position="62"/>
        <end position="83"/>
    </location>
</feature>
<keyword evidence="2" id="KW-1003">Cell membrane</keyword>
<dbReference type="PANTHER" id="PTHR30250:SF11">
    <property type="entry name" value="O-ANTIGEN TRANSPORTER-RELATED"/>
    <property type="match status" value="1"/>
</dbReference>
<gene>
    <name evidence="8" type="ORF">HF519_00700</name>
</gene>
<feature type="transmembrane region" description="Helical" evidence="7">
    <location>
        <begin position="137"/>
        <end position="159"/>
    </location>
</feature>
<comment type="subcellular location">
    <subcellularLocation>
        <location evidence="1">Cell membrane</location>
        <topology evidence="1">Multi-pass membrane protein</topology>
    </subcellularLocation>
</comment>
<accession>A0A848DBW9</accession>
<feature type="region of interest" description="Disordered" evidence="6">
    <location>
        <begin position="1"/>
        <end position="42"/>
    </location>
</feature>
<dbReference type="AlphaFoldDB" id="A0A848DBW9"/>
<evidence type="ECO:0000256" key="7">
    <source>
        <dbReference type="SAM" id="Phobius"/>
    </source>
</evidence>
<sequence>MTTTSTARSLSGRASRVSTPLGPRRNSDEPGAGALERPGPTCRHASRTVCRVARAAQIRRQLSGAATVSGGLALLGLAAYAFLALAGHALAPHDYAAVASLYFLTAIVGPGLFVAVEQEANREVSSRIAAGSGTAPVMKAAWLVSAGLAVLVMLVLLVLSPVLVREVFGGSWPLLVAAVVSVGGAAAVYVLRGAFAGQRRYGWYSATLAAEGLARLVPCVALVLMGIADPTTFGYVFALGTAVAAAATVAGGRVGAPGPAVSRSGMARGVGLLACASGLTLLVANLAPVVVTSRLTDDPRVAASFASLFILARTPLFLFAPVQALLLPRLVGAAAIGDAGTVRRQVGTVLAAVAAVGLPGTVFAALLGPWAARVFFDAPTDLSMVLAGLLGLSTAAMMAAQVLQSALVALRVHRMTTVAWIIGTLIFVTLLFMPIDPVVAAVVAQLVAPFVVVSIMAVAMHRALRTLTSDTEVPASASS</sequence>
<dbReference type="EMBL" id="JAAXKZ010000001">
    <property type="protein sequence ID" value="NMH90138.1"/>
    <property type="molecule type" value="Genomic_DNA"/>
</dbReference>
<evidence type="ECO:0000256" key="4">
    <source>
        <dbReference type="ARBA" id="ARBA00022989"/>
    </source>
</evidence>